<reference evidence="2 3" key="1">
    <citation type="submission" date="2023-09" db="EMBL/GenBank/DDBJ databases">
        <title>Multi-omics analysis of a traditional fermented food reveals byproduct-associated fungal strains for waste-to-food upcycling.</title>
        <authorList>
            <consortium name="Lawrence Berkeley National Laboratory"/>
            <person name="Rekdal V.M."/>
            <person name="Villalobos-Escobedo J.M."/>
            <person name="Rodriguez-Valeron N."/>
            <person name="Garcia M.O."/>
            <person name="Vasquez D.P."/>
            <person name="Damayanti I."/>
            <person name="Sorensen P.M."/>
            <person name="Baidoo E.E."/>
            <person name="De Carvalho A.C."/>
            <person name="Riley R."/>
            <person name="Lipzen A."/>
            <person name="He G."/>
            <person name="Yan M."/>
            <person name="Haridas S."/>
            <person name="Daum C."/>
            <person name="Yoshinaga Y."/>
            <person name="Ng V."/>
            <person name="Grigoriev I.V."/>
            <person name="Munk R."/>
            <person name="Nuraida L."/>
            <person name="Wijaya C.H."/>
            <person name="Morales P.-C."/>
            <person name="Keasling J.D."/>
        </authorList>
    </citation>
    <scope>NUCLEOTIDE SEQUENCE [LARGE SCALE GENOMIC DNA]</scope>
    <source>
        <strain evidence="2 3">FGSC 2613</strain>
    </source>
</reference>
<organism evidence="2 3">
    <name type="scientific">Neurospora intermedia</name>
    <dbReference type="NCBI Taxonomy" id="5142"/>
    <lineage>
        <taxon>Eukaryota</taxon>
        <taxon>Fungi</taxon>
        <taxon>Dikarya</taxon>
        <taxon>Ascomycota</taxon>
        <taxon>Pezizomycotina</taxon>
        <taxon>Sordariomycetes</taxon>
        <taxon>Sordariomycetidae</taxon>
        <taxon>Sordariales</taxon>
        <taxon>Sordariaceae</taxon>
        <taxon>Neurospora</taxon>
    </lineage>
</organism>
<gene>
    <name evidence="2" type="ORF">QR685DRAFT_441989</name>
</gene>
<dbReference type="Proteomes" id="UP001451303">
    <property type="component" value="Unassembled WGS sequence"/>
</dbReference>
<proteinExistence type="predicted"/>
<comment type="caution">
    <text evidence="2">The sequence shown here is derived from an EMBL/GenBank/DDBJ whole genome shotgun (WGS) entry which is preliminary data.</text>
</comment>
<name>A0ABR3DDK0_NEUIN</name>
<keyword evidence="1" id="KW-1133">Transmembrane helix</keyword>
<keyword evidence="3" id="KW-1185">Reference proteome</keyword>
<accession>A0ABR3DDK0</accession>
<evidence type="ECO:0000313" key="2">
    <source>
        <dbReference type="EMBL" id="KAL0470765.1"/>
    </source>
</evidence>
<keyword evidence="1" id="KW-0812">Transmembrane</keyword>
<sequence>YTNKQFNFSIRIILLIKLVNYYLKGFIIIGNSFINYIITQSFEIIKAMETLIIELL</sequence>
<dbReference type="EMBL" id="JAVLET010000004">
    <property type="protein sequence ID" value="KAL0470765.1"/>
    <property type="molecule type" value="Genomic_DNA"/>
</dbReference>
<protein>
    <submittedName>
        <fullName evidence="2">Uncharacterized protein</fullName>
    </submittedName>
</protein>
<feature type="non-terminal residue" evidence="2">
    <location>
        <position position="1"/>
    </location>
</feature>
<evidence type="ECO:0000313" key="3">
    <source>
        <dbReference type="Proteomes" id="UP001451303"/>
    </source>
</evidence>
<evidence type="ECO:0000256" key="1">
    <source>
        <dbReference type="SAM" id="Phobius"/>
    </source>
</evidence>
<feature type="transmembrane region" description="Helical" evidence="1">
    <location>
        <begin position="21"/>
        <end position="38"/>
    </location>
</feature>
<keyword evidence="1" id="KW-0472">Membrane</keyword>